<evidence type="ECO:0000313" key="3">
    <source>
        <dbReference type="EMBL" id="OCL03696.1"/>
    </source>
</evidence>
<dbReference type="EMBL" id="KV750697">
    <property type="protein sequence ID" value="OCL03696.1"/>
    <property type="molecule type" value="Genomic_DNA"/>
</dbReference>
<gene>
    <name evidence="3" type="ORF">AOQ84DRAFT_140905</name>
</gene>
<dbReference type="OrthoDB" id="5128805at2759"/>
<accession>A0A8E2ERW2</accession>
<evidence type="ECO:0000313" key="4">
    <source>
        <dbReference type="Proteomes" id="UP000250140"/>
    </source>
</evidence>
<protein>
    <submittedName>
        <fullName evidence="3">Uncharacterized protein</fullName>
    </submittedName>
</protein>
<evidence type="ECO:0000256" key="1">
    <source>
        <dbReference type="SAM" id="MobiDB-lite"/>
    </source>
</evidence>
<sequence>MGGPSTKDYAPVPVDEHIDDGVEAPRDDAEVSEDEGLYNTSAPLLSNRSRENESPRPSRGKGFFKICRWNPFRRCGKKPAWLTSNSKGSKRSKRSMFIAGFIGFLLLTVVALSTSTAILAKRPKRCSSCYNWRRTSSRVPFSENYRSSSFSLNFPQLYPPLTSDSSGACRKAWNTLRPVPCHEKIWNRSWDNGKHESIFEPDVSLYAGPLCGGSCPWAIARAYQLIKSQCTSEDKFDMEGYVGAFTADPGLEDGPIGVIETLKRRIEHTCRVSPAGNGFGMGHNCPAELYKDWFIIDGMNSGNLEGLDIFEAATRTSKTVPGHYSYQGKSDQCDNAWDVIGNGFVQTRRFGPGEDETTCSWCLVDWFDRKLQSWAKGKVVDPRNGSEVELPDYLHRIKHAGRRCGTEEWNRIYGKAILKYKSEGLLPPDWEDTGRNDRVKKPCDKKPEWTPALTADMHYATPM</sequence>
<keyword evidence="2" id="KW-1133">Transmembrane helix</keyword>
<keyword evidence="2" id="KW-0472">Membrane</keyword>
<dbReference type="AlphaFoldDB" id="A0A8E2ERW2"/>
<keyword evidence="2" id="KW-0812">Transmembrane</keyword>
<organism evidence="3 4">
    <name type="scientific">Glonium stellatum</name>
    <dbReference type="NCBI Taxonomy" id="574774"/>
    <lineage>
        <taxon>Eukaryota</taxon>
        <taxon>Fungi</taxon>
        <taxon>Dikarya</taxon>
        <taxon>Ascomycota</taxon>
        <taxon>Pezizomycotina</taxon>
        <taxon>Dothideomycetes</taxon>
        <taxon>Pleosporomycetidae</taxon>
        <taxon>Gloniales</taxon>
        <taxon>Gloniaceae</taxon>
        <taxon>Glonium</taxon>
    </lineage>
</organism>
<reference evidence="3 4" key="1">
    <citation type="journal article" date="2016" name="Nat. Commun.">
        <title>Ectomycorrhizal ecology is imprinted in the genome of the dominant symbiotic fungus Cenococcum geophilum.</title>
        <authorList>
            <consortium name="DOE Joint Genome Institute"/>
            <person name="Peter M."/>
            <person name="Kohler A."/>
            <person name="Ohm R.A."/>
            <person name="Kuo A."/>
            <person name="Krutzmann J."/>
            <person name="Morin E."/>
            <person name="Arend M."/>
            <person name="Barry K.W."/>
            <person name="Binder M."/>
            <person name="Choi C."/>
            <person name="Clum A."/>
            <person name="Copeland A."/>
            <person name="Grisel N."/>
            <person name="Haridas S."/>
            <person name="Kipfer T."/>
            <person name="LaButti K."/>
            <person name="Lindquist E."/>
            <person name="Lipzen A."/>
            <person name="Maire R."/>
            <person name="Meier B."/>
            <person name="Mihaltcheva S."/>
            <person name="Molinier V."/>
            <person name="Murat C."/>
            <person name="Poggeler S."/>
            <person name="Quandt C.A."/>
            <person name="Sperisen C."/>
            <person name="Tritt A."/>
            <person name="Tisserant E."/>
            <person name="Crous P.W."/>
            <person name="Henrissat B."/>
            <person name="Nehls U."/>
            <person name="Egli S."/>
            <person name="Spatafora J.W."/>
            <person name="Grigoriev I.V."/>
            <person name="Martin F.M."/>
        </authorList>
    </citation>
    <scope>NUCLEOTIDE SEQUENCE [LARGE SCALE GENOMIC DNA]</scope>
    <source>
        <strain evidence="3 4">CBS 207.34</strain>
    </source>
</reference>
<keyword evidence="4" id="KW-1185">Reference proteome</keyword>
<evidence type="ECO:0000256" key="2">
    <source>
        <dbReference type="SAM" id="Phobius"/>
    </source>
</evidence>
<feature type="compositionally biased region" description="Basic and acidic residues" evidence="1">
    <location>
        <begin position="14"/>
        <end position="29"/>
    </location>
</feature>
<dbReference type="Proteomes" id="UP000250140">
    <property type="component" value="Unassembled WGS sequence"/>
</dbReference>
<feature type="transmembrane region" description="Helical" evidence="2">
    <location>
        <begin position="96"/>
        <end position="120"/>
    </location>
</feature>
<feature type="region of interest" description="Disordered" evidence="1">
    <location>
        <begin position="1"/>
        <end position="59"/>
    </location>
</feature>
<name>A0A8E2ERW2_9PEZI</name>
<proteinExistence type="predicted"/>